<dbReference type="AlphaFoldDB" id="A0A2U1S9G2"/>
<dbReference type="RefSeq" id="WP_116669004.1">
    <property type="nucleotide sequence ID" value="NZ_CALIUN010000010.1"/>
</dbReference>
<dbReference type="Proteomes" id="UP000245577">
    <property type="component" value="Unassembled WGS sequence"/>
</dbReference>
<protein>
    <submittedName>
        <fullName evidence="1">Uncharacterized protein</fullName>
    </submittedName>
</protein>
<dbReference type="EMBL" id="MZGU01000002">
    <property type="protein sequence ID" value="PWB87063.1"/>
    <property type="molecule type" value="Genomic_DNA"/>
</dbReference>
<keyword evidence="2" id="KW-1185">Reference proteome</keyword>
<evidence type="ECO:0000313" key="1">
    <source>
        <dbReference type="EMBL" id="PWB87063.1"/>
    </source>
</evidence>
<accession>A0A2U1S9G2</accession>
<organism evidence="1 2">
    <name type="scientific">Methanobrevibacter woesei</name>
    <dbReference type="NCBI Taxonomy" id="190976"/>
    <lineage>
        <taxon>Archaea</taxon>
        <taxon>Methanobacteriati</taxon>
        <taxon>Methanobacteriota</taxon>
        <taxon>Methanomada group</taxon>
        <taxon>Methanobacteria</taxon>
        <taxon>Methanobacteriales</taxon>
        <taxon>Methanobacteriaceae</taxon>
        <taxon>Methanobrevibacter</taxon>
    </lineage>
</organism>
<gene>
    <name evidence="1" type="ORF">MBBWO_01780</name>
</gene>
<sequence length="122" mass="14449">MRFKLDYDEFSDVLIIFNTKYWIFKRNFNLNPNISLIFDNENQIVFIEILKASRLFKIDKSSLSKIDSLNLKITITNEVIIFNCEIIILTTYMLISKFLDVVICNFCALNQQTFEIAIYNLN</sequence>
<evidence type="ECO:0000313" key="2">
    <source>
        <dbReference type="Proteomes" id="UP000245577"/>
    </source>
</evidence>
<proteinExistence type="predicted"/>
<reference evidence="1 2" key="1">
    <citation type="submission" date="2017-03" db="EMBL/GenBank/DDBJ databases">
        <title>Genome sequence of Methanobrevibacter wosei.</title>
        <authorList>
            <person name="Poehlein A."/>
            <person name="Seedorf H."/>
            <person name="Daniel R."/>
        </authorList>
    </citation>
    <scope>NUCLEOTIDE SEQUENCE [LARGE SCALE GENOMIC DNA]</scope>
    <source>
        <strain evidence="1 2">DSM 11979</strain>
    </source>
</reference>
<name>A0A2U1S9G2_9EURY</name>
<comment type="caution">
    <text evidence="1">The sequence shown here is derived from an EMBL/GenBank/DDBJ whole genome shotgun (WGS) entry which is preliminary data.</text>
</comment>